<proteinExistence type="predicted"/>
<organism evidence="1 2">
    <name type="scientific">Persea americana</name>
    <name type="common">Avocado</name>
    <dbReference type="NCBI Taxonomy" id="3435"/>
    <lineage>
        <taxon>Eukaryota</taxon>
        <taxon>Viridiplantae</taxon>
        <taxon>Streptophyta</taxon>
        <taxon>Embryophyta</taxon>
        <taxon>Tracheophyta</taxon>
        <taxon>Spermatophyta</taxon>
        <taxon>Magnoliopsida</taxon>
        <taxon>Magnoliidae</taxon>
        <taxon>Laurales</taxon>
        <taxon>Lauraceae</taxon>
        <taxon>Persea</taxon>
    </lineage>
</organism>
<evidence type="ECO:0000313" key="2">
    <source>
        <dbReference type="Proteomes" id="UP001234297"/>
    </source>
</evidence>
<name>A0ACC2MVH8_PERAE</name>
<comment type="caution">
    <text evidence="1">The sequence shown here is derived from an EMBL/GenBank/DDBJ whole genome shotgun (WGS) entry which is preliminary data.</text>
</comment>
<dbReference type="EMBL" id="CM056809">
    <property type="protein sequence ID" value="KAJ8649430.1"/>
    <property type="molecule type" value="Genomic_DNA"/>
</dbReference>
<accession>A0ACC2MVH8</accession>
<dbReference type="Proteomes" id="UP001234297">
    <property type="component" value="Chromosome 1"/>
</dbReference>
<protein>
    <submittedName>
        <fullName evidence="1">Uncharacterized protein</fullName>
    </submittedName>
</protein>
<evidence type="ECO:0000313" key="1">
    <source>
        <dbReference type="EMBL" id="KAJ8649430.1"/>
    </source>
</evidence>
<reference evidence="1 2" key="1">
    <citation type="journal article" date="2022" name="Hortic Res">
        <title>A haplotype resolved chromosomal level avocado genome allows analysis of novel avocado genes.</title>
        <authorList>
            <person name="Nath O."/>
            <person name="Fletcher S.J."/>
            <person name="Hayward A."/>
            <person name="Shaw L.M."/>
            <person name="Masouleh A.K."/>
            <person name="Furtado A."/>
            <person name="Henry R.J."/>
            <person name="Mitter N."/>
        </authorList>
    </citation>
    <scope>NUCLEOTIDE SEQUENCE [LARGE SCALE GENOMIC DNA]</scope>
    <source>
        <strain evidence="2">cv. Hass</strain>
    </source>
</reference>
<keyword evidence="2" id="KW-1185">Reference proteome</keyword>
<gene>
    <name evidence="1" type="ORF">MRB53_002453</name>
</gene>
<sequence length="1002" mass="111938">METNRAGGCLQNTHEPAASRSSSLLQQTKPGANRHLLLSPVICNKKSGFRTQASITVTHQLSSPINPVSTNYVALRDQTISHCGTTPCLPSPSSPVIFQWSTEHPPFTYLNSGNKKIKPTEASLLLGKPHTEKMEEGGKVRVVRCPKCHKLLPELPDIPVYRCGGCDTTLQAKNQQSARADTSSEIFDEEKVRFCDNSESISGKRRDVLNEMSETERKSDGVEVRRKEGVLPERKENSSSSLSSRGENRDILNDCSGSRGFEEPQPSRYDQGRYRRPSKTPVENRVASNNFNCHSDALIKANVKENGEASGLQRAANRDGSLAFLRECRAAVEGSWYGPYPDEGPSNHHLHSAYENLEKNKNQSLNQSDRVLTLEKDRAELLRKVDELTNQLSRSRDVSDNAREKVPAIRRMVPPNSHNVHEVWHAEGAPVAYGSLYPDNPIRRPLYLNNDQPVPLMGRHDVEAQDCYPPMRTPNDITGYRESLGPQVPRREPIVLHPPYGFYEQQHPCSGLHCYTKHCQMPQQISPTVFCNQQLPSATTNHMFYHLDNSNTYGPGVYNHANAQLYSFEPQPHMRKPSDFEYDMGAFRRSQPQQRSVLAKGTRRSCRPIADGAPFITCCNCLKLLQLPQNFSLRERNQCKLRCGACSNQISFTLDGKRFVFAFASQTEDLLLKADNNDPGDAMKEASDDQMGKESMLNLSESENRQGLLSSSSFSSEDEEHPDSMIAHVSNSMVHPLKVDISSPVAGLRLREHFKHSPANQVIDKFGKGNSSKRSEQESVFPVKGTIRQNSVKDASVATEIDCSYNEYPNTGISQDSMEASKEEDRSKFRKGGESFLVGLIKKSFKDFSRSNQSLENDQSSVSINGQPIPDRLVRKAEKKAGQIHPGQYWYDYQAGFWGAMGCQCLGIIPPFIEEFNYPIPKNCSGGDTGVFVNGRELHQQDLDLLSGRGLPITSNKSYLVDISGRVFYEASGEELENLGKLAPTVEKMRHGFGMRMPGSMA</sequence>